<feature type="transmembrane region" description="Helical" evidence="1">
    <location>
        <begin position="48"/>
        <end position="68"/>
    </location>
</feature>
<accession>A0A7Z2VYZ1</accession>
<dbReference type="AlphaFoldDB" id="A0A7Z2VYZ1"/>
<proteinExistence type="predicted"/>
<keyword evidence="3" id="KW-1185">Reference proteome</keyword>
<sequence>MPEREHGRTRRRVGILLRAIGHAANILILLAALVYAFGAILWMHAPVVAALLNIATMAALPLGLAWLCRRIGILLQQPPSTVASSPARRRLLIGGGLAVAAACVTLVHTGVTVYRCNVDRSRNAAAHDIETRRNGYERVCPGDLGRFEMSFRPIESVTRKLAFQPIDLTHTPFARFEPLGGRVETVGDVASIVYRGFRLPDGHVLTLQEHDMSADGVSSWRDPKDEPERVNGLAARLFVMEAPSGAAVSHLSWVQGRRDIQLWIDANVVREPLRERLFALAASLPAAVPACPNERPPKPWRFDANGRRIEEPMPAMMSQADFDALSAPRPCK</sequence>
<keyword evidence="1" id="KW-0472">Membrane</keyword>
<gene>
    <name evidence="2" type="ORF">HH212_19875</name>
</gene>
<protein>
    <submittedName>
        <fullName evidence="2">Uncharacterized protein</fullName>
    </submittedName>
</protein>
<dbReference type="Proteomes" id="UP000502415">
    <property type="component" value="Chromosome"/>
</dbReference>
<organism evidence="2 3">
    <name type="scientific">Massilia forsythiae</name>
    <dbReference type="NCBI Taxonomy" id="2728020"/>
    <lineage>
        <taxon>Bacteria</taxon>
        <taxon>Pseudomonadati</taxon>
        <taxon>Pseudomonadota</taxon>
        <taxon>Betaproteobacteria</taxon>
        <taxon>Burkholderiales</taxon>
        <taxon>Oxalobacteraceae</taxon>
        <taxon>Telluria group</taxon>
        <taxon>Massilia</taxon>
    </lineage>
</organism>
<reference evidence="2 3" key="1">
    <citation type="submission" date="2020-04" db="EMBL/GenBank/DDBJ databases">
        <title>Genome sequencing of novel species.</title>
        <authorList>
            <person name="Heo J."/>
            <person name="Kim S.-J."/>
            <person name="Kim J.-S."/>
            <person name="Hong S.-B."/>
            <person name="Kwon S.-W."/>
        </authorList>
    </citation>
    <scope>NUCLEOTIDE SEQUENCE [LARGE SCALE GENOMIC DNA]</scope>
    <source>
        <strain evidence="2 3">GN2-R2</strain>
    </source>
</reference>
<dbReference type="RefSeq" id="WP_170204083.1">
    <property type="nucleotide sequence ID" value="NZ_CP051685.1"/>
</dbReference>
<evidence type="ECO:0000256" key="1">
    <source>
        <dbReference type="SAM" id="Phobius"/>
    </source>
</evidence>
<keyword evidence="1" id="KW-0812">Transmembrane</keyword>
<evidence type="ECO:0000313" key="3">
    <source>
        <dbReference type="Proteomes" id="UP000502415"/>
    </source>
</evidence>
<evidence type="ECO:0000313" key="2">
    <source>
        <dbReference type="EMBL" id="QJE01996.1"/>
    </source>
</evidence>
<feature type="transmembrane region" description="Helical" evidence="1">
    <location>
        <begin position="91"/>
        <end position="114"/>
    </location>
</feature>
<dbReference type="EMBL" id="CP051685">
    <property type="protein sequence ID" value="QJE01996.1"/>
    <property type="molecule type" value="Genomic_DNA"/>
</dbReference>
<name>A0A7Z2VYZ1_9BURK</name>
<keyword evidence="1" id="KW-1133">Transmembrane helix</keyword>
<feature type="transmembrane region" description="Helical" evidence="1">
    <location>
        <begin position="20"/>
        <end position="42"/>
    </location>
</feature>
<dbReference type="KEGG" id="mfy:HH212_19875"/>